<feature type="compositionally biased region" description="Basic and acidic residues" evidence="2">
    <location>
        <begin position="81"/>
        <end position="92"/>
    </location>
</feature>
<organism evidence="4 5">
    <name type="scientific">Phytophthora rubi</name>
    <dbReference type="NCBI Taxonomy" id="129364"/>
    <lineage>
        <taxon>Eukaryota</taxon>
        <taxon>Sar</taxon>
        <taxon>Stramenopiles</taxon>
        <taxon>Oomycota</taxon>
        <taxon>Peronosporomycetes</taxon>
        <taxon>Peronosporales</taxon>
        <taxon>Peronosporaceae</taxon>
        <taxon>Phytophthora</taxon>
    </lineage>
</organism>
<feature type="compositionally biased region" description="Low complexity" evidence="2">
    <location>
        <begin position="93"/>
        <end position="114"/>
    </location>
</feature>
<comment type="caution">
    <text evidence="4">The sequence shown here is derived from an EMBL/GenBank/DDBJ whole genome shotgun (WGS) entry which is preliminary data.</text>
</comment>
<protein>
    <recommendedName>
        <fullName evidence="3">SWIM-type domain-containing protein</fullName>
    </recommendedName>
</protein>
<dbReference type="GO" id="GO:0008270">
    <property type="term" value="F:zinc ion binding"/>
    <property type="evidence" value="ECO:0007669"/>
    <property type="project" value="UniProtKB-KW"/>
</dbReference>
<name>A0A6A3MZD9_9STRA</name>
<accession>A0A6A3MZD9</accession>
<sequence length="589" mass="65703">MYFAFALQVATALRGASVCMVVSSHLMWCVTPPIFFGLPFSRQLARPKHNEALKEARPAYSFRGNEAKHDDGEDGASSDASFDREASEDRASSDASCDSEASEARASSDASCDSQVAASQIPGSAHGGRGDGFTATIALGQVYASGDLPAPVAHTTEAYAFEEAHSPPPNRAATATTSWNFKSGLDTVKSFSSFDEDNTFRKKMECNFVISGHSRTKNGDSKTYRCKSHTDCPASVRIRQFALEFICQRSGDHADGTVEVQLIREIHKCFLKDLDLMFVSGQTPLSALDQLCRRYGDDDDKKKLLPDISQVRNRKAGWKTEQIKGKWKQLSSHDELFEWAASGLCKNKDNFDSVDEREVLVLDVFRSKDRLQIFYINRKDNFKQRVTSTLAKSYDKATDHSLYRVRVNVKVRLDKLEALPNVTNDMIQLFRRKYSCECKAYVQSGWVCSHVLAAASINEHLNLKEVQAGIPHRRLPGRPRKELSCLIRDTLEASEAEDAVFKGPAARLKRHLKKYPTEAIGYKALHRFTTSLPETRGQFQTSCFDGFVSSVQAADDPVTWTISFTDGQTHDVLLDEIVTDLTLATTRQI</sequence>
<proteinExistence type="predicted"/>
<evidence type="ECO:0000259" key="3">
    <source>
        <dbReference type="PROSITE" id="PS50966"/>
    </source>
</evidence>
<dbReference type="PROSITE" id="PS50966">
    <property type="entry name" value="ZF_SWIM"/>
    <property type="match status" value="1"/>
</dbReference>
<feature type="domain" description="SWIM-type" evidence="3">
    <location>
        <begin position="403"/>
        <end position="459"/>
    </location>
</feature>
<keyword evidence="1" id="KW-0479">Metal-binding</keyword>
<dbReference type="InterPro" id="IPR007527">
    <property type="entry name" value="Znf_SWIM"/>
</dbReference>
<feature type="region of interest" description="Disordered" evidence="2">
    <location>
        <begin position="55"/>
        <end position="130"/>
    </location>
</feature>
<evidence type="ECO:0000256" key="1">
    <source>
        <dbReference type="PROSITE-ProRule" id="PRU00325"/>
    </source>
</evidence>
<gene>
    <name evidence="4" type="ORF">PR002_g6716</name>
</gene>
<reference evidence="4 5" key="1">
    <citation type="submission" date="2018-09" db="EMBL/GenBank/DDBJ databases">
        <title>Genomic investigation of the strawberry pathogen Phytophthora fragariae indicates pathogenicity is determined by transcriptional variation in three key races.</title>
        <authorList>
            <person name="Adams T.M."/>
            <person name="Armitage A.D."/>
            <person name="Sobczyk M.K."/>
            <person name="Bates H.J."/>
            <person name="Dunwell J.M."/>
            <person name="Nellist C.F."/>
            <person name="Harrison R.J."/>
        </authorList>
    </citation>
    <scope>NUCLEOTIDE SEQUENCE [LARGE SCALE GENOMIC DNA]</scope>
    <source>
        <strain evidence="4 5">SCRP324</strain>
    </source>
</reference>
<dbReference type="AlphaFoldDB" id="A0A6A3MZD9"/>
<dbReference type="Proteomes" id="UP000435112">
    <property type="component" value="Unassembled WGS sequence"/>
</dbReference>
<keyword evidence="1" id="KW-0862">Zinc</keyword>
<evidence type="ECO:0000313" key="5">
    <source>
        <dbReference type="Proteomes" id="UP000435112"/>
    </source>
</evidence>
<evidence type="ECO:0000313" key="4">
    <source>
        <dbReference type="EMBL" id="KAE9037164.1"/>
    </source>
</evidence>
<keyword evidence="1" id="KW-0863">Zinc-finger</keyword>
<evidence type="ECO:0000256" key="2">
    <source>
        <dbReference type="SAM" id="MobiDB-lite"/>
    </source>
</evidence>
<dbReference type="EMBL" id="QXFU01000307">
    <property type="protein sequence ID" value="KAE9037164.1"/>
    <property type="molecule type" value="Genomic_DNA"/>
</dbReference>
<dbReference type="OrthoDB" id="137729at2759"/>